<keyword evidence="4" id="KW-0808">Transferase</keyword>
<evidence type="ECO:0000259" key="13">
    <source>
        <dbReference type="Pfam" id="PF25467"/>
    </source>
</evidence>
<dbReference type="Pfam" id="PF24419">
    <property type="entry name" value="Cupin_NOL9"/>
    <property type="match status" value="1"/>
</dbReference>
<keyword evidence="8" id="KW-0539">Nucleus</keyword>
<dbReference type="Pfam" id="PF16575">
    <property type="entry name" value="CLP1_P"/>
    <property type="match status" value="1"/>
</dbReference>
<name>A0AAD9RYE0_9HYME</name>
<keyword evidence="15" id="KW-1185">Reference proteome</keyword>
<evidence type="ECO:0000313" key="15">
    <source>
        <dbReference type="Proteomes" id="UP001258017"/>
    </source>
</evidence>
<reference evidence="14" key="1">
    <citation type="submission" date="2021-08" db="EMBL/GenBank/DDBJ databases">
        <authorList>
            <person name="Misof B."/>
            <person name="Oliver O."/>
            <person name="Podsiadlowski L."/>
            <person name="Donath A."/>
            <person name="Peters R."/>
            <person name="Mayer C."/>
            <person name="Rust J."/>
            <person name="Gunkel S."/>
            <person name="Lesny P."/>
            <person name="Martin S."/>
            <person name="Oeyen J.P."/>
            <person name="Petersen M."/>
            <person name="Panagiotis P."/>
            <person name="Wilbrandt J."/>
            <person name="Tanja T."/>
        </authorList>
    </citation>
    <scope>NUCLEOTIDE SEQUENCE</scope>
    <source>
        <strain evidence="14">GBR_01_08_01A</strain>
        <tissue evidence="14">Thorax + abdomen</tissue>
    </source>
</reference>
<evidence type="ECO:0000256" key="8">
    <source>
        <dbReference type="ARBA" id="ARBA00023242"/>
    </source>
</evidence>
<dbReference type="PANTHER" id="PTHR12755:SF3">
    <property type="entry name" value="POLYNUCLEOTIDE 5'-HYDROXYL-KINASE NOL9"/>
    <property type="match status" value="1"/>
</dbReference>
<evidence type="ECO:0000256" key="3">
    <source>
        <dbReference type="ARBA" id="ARBA00022552"/>
    </source>
</evidence>
<comment type="similarity">
    <text evidence="2">Belongs to the Clp1 family. NOL9/GRC3 subfamily.</text>
</comment>
<comment type="caution">
    <text evidence="14">The sequence shown here is derived from an EMBL/GenBank/DDBJ whole genome shotgun (WGS) entry which is preliminary data.</text>
</comment>
<feature type="domain" description="NOL9 N-terminal" evidence="12">
    <location>
        <begin position="279"/>
        <end position="433"/>
    </location>
</feature>
<evidence type="ECO:0000256" key="9">
    <source>
        <dbReference type="ARBA" id="ARBA00071212"/>
    </source>
</evidence>
<evidence type="ECO:0000259" key="12">
    <source>
        <dbReference type="Pfam" id="PF24419"/>
    </source>
</evidence>
<comment type="subcellular location">
    <subcellularLocation>
        <location evidence="1">Nucleus</location>
        <location evidence="1">Nucleolus</location>
    </subcellularLocation>
</comment>
<dbReference type="EMBL" id="JAIFRP010000006">
    <property type="protein sequence ID" value="KAK2588191.1"/>
    <property type="molecule type" value="Genomic_DNA"/>
</dbReference>
<dbReference type="Proteomes" id="UP001258017">
    <property type="component" value="Unassembled WGS sequence"/>
</dbReference>
<dbReference type="GO" id="GO:0000448">
    <property type="term" value="P:cleavage in ITS2 between 5.8S rRNA and LSU-rRNA of tricistronic rRNA transcript (SSU-rRNA, 5.8S rRNA, LSU-rRNA)"/>
    <property type="evidence" value="ECO:0007669"/>
    <property type="project" value="TreeGrafter"/>
</dbReference>
<dbReference type="PANTHER" id="PTHR12755">
    <property type="entry name" value="CLEAVAGE/POLYADENYLATION FACTOR IA SUBUNIT CLP1P"/>
    <property type="match status" value="1"/>
</dbReference>
<proteinExistence type="inferred from homology"/>
<dbReference type="InterPro" id="IPR057570">
    <property type="entry name" value="NOL9_C"/>
</dbReference>
<keyword evidence="5" id="KW-0547">Nucleotide-binding</keyword>
<gene>
    <name evidence="14" type="ORF">KPH14_004230</name>
</gene>
<dbReference type="AlphaFoldDB" id="A0AAD9RYE0"/>
<dbReference type="SUPFAM" id="SSF52540">
    <property type="entry name" value="P-loop containing nucleoside triphosphate hydrolases"/>
    <property type="match status" value="1"/>
</dbReference>
<organism evidence="14 15">
    <name type="scientific">Odynerus spinipes</name>
    <dbReference type="NCBI Taxonomy" id="1348599"/>
    <lineage>
        <taxon>Eukaryota</taxon>
        <taxon>Metazoa</taxon>
        <taxon>Ecdysozoa</taxon>
        <taxon>Arthropoda</taxon>
        <taxon>Hexapoda</taxon>
        <taxon>Insecta</taxon>
        <taxon>Pterygota</taxon>
        <taxon>Neoptera</taxon>
        <taxon>Endopterygota</taxon>
        <taxon>Hymenoptera</taxon>
        <taxon>Apocrita</taxon>
        <taxon>Aculeata</taxon>
        <taxon>Vespoidea</taxon>
        <taxon>Vespidae</taxon>
        <taxon>Eumeninae</taxon>
        <taxon>Odynerus</taxon>
    </lineage>
</organism>
<dbReference type="InterPro" id="IPR032319">
    <property type="entry name" value="CLP1_P"/>
</dbReference>
<evidence type="ECO:0000256" key="2">
    <source>
        <dbReference type="ARBA" id="ARBA00011003"/>
    </source>
</evidence>
<dbReference type="InterPro" id="IPR027417">
    <property type="entry name" value="P-loop_NTPase"/>
</dbReference>
<protein>
    <recommendedName>
        <fullName evidence="9">Polynucleotide 5'-hydroxyl-kinase NOL9</fullName>
    </recommendedName>
</protein>
<keyword evidence="3" id="KW-0698">rRNA processing</keyword>
<evidence type="ECO:0000256" key="5">
    <source>
        <dbReference type="ARBA" id="ARBA00022741"/>
    </source>
</evidence>
<evidence type="ECO:0000256" key="1">
    <source>
        <dbReference type="ARBA" id="ARBA00004604"/>
    </source>
</evidence>
<keyword evidence="7" id="KW-0067">ATP-binding</keyword>
<evidence type="ECO:0000256" key="4">
    <source>
        <dbReference type="ARBA" id="ARBA00022679"/>
    </source>
</evidence>
<accession>A0AAD9RYE0</accession>
<evidence type="ECO:0000259" key="11">
    <source>
        <dbReference type="Pfam" id="PF16575"/>
    </source>
</evidence>
<evidence type="ECO:0000256" key="6">
    <source>
        <dbReference type="ARBA" id="ARBA00022777"/>
    </source>
</evidence>
<dbReference type="InterPro" id="IPR045116">
    <property type="entry name" value="Clp1/Grc3"/>
</dbReference>
<evidence type="ECO:0000313" key="14">
    <source>
        <dbReference type="EMBL" id="KAK2588191.1"/>
    </source>
</evidence>
<reference evidence="14" key="2">
    <citation type="journal article" date="2023" name="Commun. Biol.">
        <title>Intrasexual cuticular hydrocarbon dimorphism in a wasp sheds light on hydrocarbon biosynthesis genes in Hymenoptera.</title>
        <authorList>
            <person name="Moris V.C."/>
            <person name="Podsiadlowski L."/>
            <person name="Martin S."/>
            <person name="Oeyen J.P."/>
            <person name="Donath A."/>
            <person name="Petersen M."/>
            <person name="Wilbrandt J."/>
            <person name="Misof B."/>
            <person name="Liedtke D."/>
            <person name="Thamm M."/>
            <person name="Scheiner R."/>
            <person name="Schmitt T."/>
            <person name="Niehuis O."/>
        </authorList>
    </citation>
    <scope>NUCLEOTIDE SEQUENCE</scope>
    <source>
        <strain evidence="14">GBR_01_08_01A</strain>
    </source>
</reference>
<feature type="domain" description="Clp1 P-loop" evidence="11">
    <location>
        <begin position="472"/>
        <end position="619"/>
    </location>
</feature>
<feature type="region of interest" description="Disordered" evidence="10">
    <location>
        <begin position="195"/>
        <end position="220"/>
    </location>
</feature>
<sequence length="852" mass="96316">MRAARHPEESSANQRRIKSLHDSVMKHIKDTMNLSYDFDKHNHEKTSKDTRRRYSLPEEYVVSSIPHKQKIIDAYAALDVKTNKNLEIISRSCDGVEERYMDITPESHDGKIHSQSATYNMEQMRHSISEARRSLGSPVIIESVSIPNISDSLQEGNEESNNGISNDLDILQNDGCIDDKKACIVVAESINPSETSTFQHGQKKNQRIRSTAYSERSRSKYISPKERIATTRTDGVQKDVEDATTCNTEEQFNDSTIEKEKFTTRNANASKNSSLQRKSRLYCLHNKVLIIMQEKSSFCFTGKLAINVLYGAIEVYGSHITTSNPPIEVYSPRGYSLVAIGTSNKFSQCNVEDIWTSLSEEGINPDIENALQYDINECKPGTAVITLWNLENNLTAFVNTYYPIKLFPRIRNVRHYFWTDTRRAEVILQSNLYFDNQNYKQLIVDPTVTGVLAEKILNRWHCRDWSCTLVAGGKGVGKSTTTRYLINTLLPTSRMVVLVDVDPGQSECTPPGCISYSLIEEPLTGPNFTHLKTPVYQLYIGDVNVSRCITRYIESVKLLANKLLNCPTMSRLPIVVNTMGFTQGIGWDLVVFTIKLFRPSFVLQITSERARNNYGNLLSSDVIDQQTFAGFSWSKNIVDWNKPCCHELHVIRSHAEKRHESMNESWNLEPYQQRELAMISYLSGIVNSNGSPTFHARPESLNVNEVVPYVTPFASLTIALPRECVPPSHALTVINGNMVALCGIDLTDDLLQEAGQCKPRILTRAPLCTCYGFGIIRGIDTDKEEVYINTPLPLSLMQHVNCLVGCIPVPINLLQLNQRNVPYAGGNDTLPTSRDPRRGYFRMRYKNRQTTS</sequence>
<dbReference type="GO" id="GO:0005524">
    <property type="term" value="F:ATP binding"/>
    <property type="evidence" value="ECO:0007669"/>
    <property type="project" value="UniProtKB-KW"/>
</dbReference>
<dbReference type="Pfam" id="PF25467">
    <property type="entry name" value="NOL9_C"/>
    <property type="match status" value="1"/>
</dbReference>
<evidence type="ECO:0000256" key="7">
    <source>
        <dbReference type="ARBA" id="ARBA00022840"/>
    </source>
</evidence>
<dbReference type="Gene3D" id="3.40.50.300">
    <property type="entry name" value="P-loop containing nucleotide triphosphate hydrolases"/>
    <property type="match status" value="1"/>
</dbReference>
<dbReference type="GO" id="GO:0005730">
    <property type="term" value="C:nucleolus"/>
    <property type="evidence" value="ECO:0007669"/>
    <property type="project" value="UniProtKB-SubCell"/>
</dbReference>
<dbReference type="InterPro" id="IPR057573">
    <property type="entry name" value="NOL9_N"/>
</dbReference>
<keyword evidence="6" id="KW-0418">Kinase</keyword>
<dbReference type="GO" id="GO:0051731">
    <property type="term" value="F:polynucleotide 5'-hydroxyl-kinase activity"/>
    <property type="evidence" value="ECO:0007669"/>
    <property type="project" value="InterPro"/>
</dbReference>
<feature type="domain" description="NOL9 C-terminal" evidence="13">
    <location>
        <begin position="705"/>
        <end position="806"/>
    </location>
</feature>
<evidence type="ECO:0000256" key="10">
    <source>
        <dbReference type="SAM" id="MobiDB-lite"/>
    </source>
</evidence>